<gene>
    <name evidence="1" type="ORF">G9U55_30190</name>
</gene>
<protein>
    <submittedName>
        <fullName evidence="1">DUF1963 domain-containing protein</fullName>
    </submittedName>
</protein>
<name>A0ABX7EMC8_9ACTN</name>
<sequence>MRSMDSFHDLARDQGIPPDEVERWLDATVRPCAMLGAWSPNDGPVAGRLGGLPPMPEDEPVPDLPFLASVDLAAIPPGATDLPLPKDGTLLFFADTSESTPWTRRDWFRLVHVPVGRPVSERGPGGERPPRVHSAHDLHAVIDPSLPNRGDHTEEFPHGEELGEVWWETAGDVQRGGSVQMGGYPWVWNNDPVTDYDHGPGDWTLLAEIGADDGDLSGRVHWVIRRDDLAAGRFARARACYDTAG</sequence>
<dbReference type="EMBL" id="CP049945">
    <property type="protein sequence ID" value="QRF05998.1"/>
    <property type="molecule type" value="Genomic_DNA"/>
</dbReference>
<proteinExistence type="predicted"/>
<keyword evidence="2" id="KW-1185">Reference proteome</keyword>
<dbReference type="RefSeq" id="WP_203216477.1">
    <property type="nucleotide sequence ID" value="NZ_CP049945.1"/>
</dbReference>
<evidence type="ECO:0000313" key="1">
    <source>
        <dbReference type="EMBL" id="QRF05998.1"/>
    </source>
</evidence>
<dbReference type="SUPFAM" id="SSF103032">
    <property type="entry name" value="Hypothetical protein YwqG"/>
    <property type="match status" value="1"/>
</dbReference>
<reference evidence="1 2" key="1">
    <citation type="submission" date="2020-03" db="EMBL/GenBank/DDBJ databases">
        <title>Genome mining and metabolic profiling illuminate the polycyclic tetramate macrolactams from Streptomyces koyangensis SCSIO 5802.</title>
        <authorList>
            <person name="Ding W."/>
        </authorList>
    </citation>
    <scope>NUCLEOTIDE SEQUENCE [LARGE SCALE GENOMIC DNA]</scope>
    <source>
        <strain evidence="1 2">SCSIO 5802</strain>
    </source>
</reference>
<dbReference type="InterPro" id="IPR015315">
    <property type="entry name" value="DUF1963"/>
</dbReference>
<dbReference type="Gene3D" id="2.30.320.10">
    <property type="entry name" value="YwqG-like"/>
    <property type="match status" value="1"/>
</dbReference>
<dbReference type="Pfam" id="PF09234">
    <property type="entry name" value="DUF1963"/>
    <property type="match status" value="1"/>
</dbReference>
<dbReference type="InterPro" id="IPR035948">
    <property type="entry name" value="YwqG-like_sf"/>
</dbReference>
<organism evidence="1 2">
    <name type="scientific">Streptomyces koyangensis</name>
    <dbReference type="NCBI Taxonomy" id="188770"/>
    <lineage>
        <taxon>Bacteria</taxon>
        <taxon>Bacillati</taxon>
        <taxon>Actinomycetota</taxon>
        <taxon>Actinomycetes</taxon>
        <taxon>Kitasatosporales</taxon>
        <taxon>Streptomycetaceae</taxon>
        <taxon>Streptomyces</taxon>
        <taxon>Streptomyces aurantiacus group</taxon>
    </lineage>
</organism>
<accession>A0ABX7EMC8</accession>
<dbReference type="Proteomes" id="UP000596311">
    <property type="component" value="Chromosome"/>
</dbReference>
<evidence type="ECO:0000313" key="2">
    <source>
        <dbReference type="Proteomes" id="UP000596311"/>
    </source>
</evidence>